<comment type="caution">
    <text evidence="1">The sequence shown here is derived from an EMBL/GenBank/DDBJ whole genome shotgun (WGS) entry which is preliminary data.</text>
</comment>
<evidence type="ECO:0000313" key="1">
    <source>
        <dbReference type="EMBL" id="PTU17796.1"/>
    </source>
</evidence>
<gene>
    <name evidence="1" type="ORF">P175DRAFT_0378321</name>
</gene>
<reference evidence="1 2" key="1">
    <citation type="journal article" date="2018" name="Proc. Natl. Acad. Sci. U.S.A.">
        <title>Linking secondary metabolites to gene clusters through genome sequencing of six diverse Aspergillus species.</title>
        <authorList>
            <person name="Kaerboelling I."/>
            <person name="Vesth T.C."/>
            <person name="Frisvad J.C."/>
            <person name="Nybo J.L."/>
            <person name="Theobald S."/>
            <person name="Kuo A."/>
            <person name="Bowyer P."/>
            <person name="Matsuda Y."/>
            <person name="Mondo S."/>
            <person name="Lyhne E.K."/>
            <person name="Kogle M.E."/>
            <person name="Clum A."/>
            <person name="Lipzen A."/>
            <person name="Salamov A."/>
            <person name="Ngan C.Y."/>
            <person name="Daum C."/>
            <person name="Chiniquy J."/>
            <person name="Barry K."/>
            <person name="LaButti K."/>
            <person name="Haridas S."/>
            <person name="Simmons B.A."/>
            <person name="Magnuson J.K."/>
            <person name="Mortensen U.H."/>
            <person name="Larsen T.O."/>
            <person name="Grigoriev I.V."/>
            <person name="Baker S.E."/>
            <person name="Andersen M.R."/>
        </authorList>
    </citation>
    <scope>NUCLEOTIDE SEQUENCE [LARGE SCALE GENOMIC DNA]</scope>
    <source>
        <strain evidence="1 2">IBT 24754</strain>
    </source>
</reference>
<dbReference type="OrthoDB" id="4773048at2759"/>
<dbReference type="GeneID" id="63809844"/>
<sequence>MFWFRLFRLGISFFHPGLDYKSNRSSPALTSPHLTSPFLALPCLALFRSNPRSLIRMSSPNLTSSELIALCDTTRRSFSDNFIPFTNLQLEKVQKSSTLVRSNRHSIGKNAPKLRAHTVLSELWTHCPEGFILCALSTYQSRLGTLKSTDFLRDMMEWWQGVEHPGGLSAVLVHYANILPGNNQGM</sequence>
<dbReference type="Proteomes" id="UP000244073">
    <property type="component" value="Unassembled WGS sequence"/>
</dbReference>
<dbReference type="RefSeq" id="XP_040749188.1">
    <property type="nucleotide sequence ID" value="XM_040892962.1"/>
</dbReference>
<dbReference type="VEuPathDB" id="FungiDB:P175DRAFT_0378321"/>
<accession>A0A2T5LNE4</accession>
<evidence type="ECO:0000313" key="2">
    <source>
        <dbReference type="Proteomes" id="UP000244073"/>
    </source>
</evidence>
<dbReference type="EMBL" id="MSFN02000009">
    <property type="protein sequence ID" value="PTU17796.1"/>
    <property type="molecule type" value="Genomic_DNA"/>
</dbReference>
<proteinExistence type="predicted"/>
<organism evidence="1 2">
    <name type="scientific">Aspergillus ochraceoroseus IBT 24754</name>
    <dbReference type="NCBI Taxonomy" id="1392256"/>
    <lineage>
        <taxon>Eukaryota</taxon>
        <taxon>Fungi</taxon>
        <taxon>Dikarya</taxon>
        <taxon>Ascomycota</taxon>
        <taxon>Pezizomycotina</taxon>
        <taxon>Eurotiomycetes</taxon>
        <taxon>Eurotiomycetidae</taxon>
        <taxon>Eurotiales</taxon>
        <taxon>Aspergillaceae</taxon>
        <taxon>Aspergillus</taxon>
        <taxon>Aspergillus subgen. Nidulantes</taxon>
    </lineage>
</organism>
<protein>
    <submittedName>
        <fullName evidence="1">Uncharacterized protein</fullName>
    </submittedName>
</protein>
<name>A0A2T5LNE4_9EURO</name>
<dbReference type="AlphaFoldDB" id="A0A2T5LNE4"/>